<organism evidence="1 2">
    <name type="scientific">Irpex rosettiformis</name>
    <dbReference type="NCBI Taxonomy" id="378272"/>
    <lineage>
        <taxon>Eukaryota</taxon>
        <taxon>Fungi</taxon>
        <taxon>Dikarya</taxon>
        <taxon>Basidiomycota</taxon>
        <taxon>Agaricomycotina</taxon>
        <taxon>Agaricomycetes</taxon>
        <taxon>Polyporales</taxon>
        <taxon>Irpicaceae</taxon>
        <taxon>Irpex</taxon>
    </lineage>
</organism>
<dbReference type="Proteomes" id="UP001055072">
    <property type="component" value="Unassembled WGS sequence"/>
</dbReference>
<evidence type="ECO:0000313" key="1">
    <source>
        <dbReference type="EMBL" id="KAI0091616.1"/>
    </source>
</evidence>
<dbReference type="EMBL" id="MU274905">
    <property type="protein sequence ID" value="KAI0091616.1"/>
    <property type="molecule type" value="Genomic_DNA"/>
</dbReference>
<name>A0ACB8UBR0_9APHY</name>
<comment type="caution">
    <text evidence="1">The sequence shown here is derived from an EMBL/GenBank/DDBJ whole genome shotgun (WGS) entry which is preliminary data.</text>
</comment>
<gene>
    <name evidence="1" type="ORF">BDY19DRAFT_983890</name>
</gene>
<accession>A0ACB8UBR0</accession>
<sequence>MDPSLHPTRVAICGAGVGGLILAVILSRSPHIQVDVYEAASELKEIGAGIGMWPRTWKIMKKLGLDKELGTKAIIPPEGLPKVAFQFRRGDIPQGHTFQTLVTPGGLISFHRPDFQAVLLDVLSRNDPHNERVHTHTGKKLISYVDLHPTCTNDGGVELRFADGTMARCDFLVGADGLKSNVRATMCRYAVEEIKARQGESAFDHWSYPIVLMGSTLTCGEKIEAHAASPSESAALAQEADQISDCAEAVWSGMFSYRATMKAEELQRRWKGHRVLDTPHVYLGKDTQMTVYPIARGTLVNFAAFRARYEMENSRLDASVPMVNNVSKEEFKRDFEEWEEEARVLIECLGSTTSRWAVHTVKPLKSFVSSRGNVLLLGDAAHAMMPFQGSGAGQAIEDAYILGTLLTHPRCVASLSSPSCSSYPKTKTLQRISRIYDAVRRPMAQHVASVSRDAGLLYTLNYPGLTFDPSSSAGGVRSEEEKLQEVYSRIRMNWEWAWETSADGDVERAVRMFESGSSN</sequence>
<proteinExistence type="predicted"/>
<reference evidence="1" key="1">
    <citation type="journal article" date="2021" name="Environ. Microbiol.">
        <title>Gene family expansions and transcriptome signatures uncover fungal adaptations to wood decay.</title>
        <authorList>
            <person name="Hage H."/>
            <person name="Miyauchi S."/>
            <person name="Viragh M."/>
            <person name="Drula E."/>
            <person name="Min B."/>
            <person name="Chaduli D."/>
            <person name="Navarro D."/>
            <person name="Favel A."/>
            <person name="Norest M."/>
            <person name="Lesage-Meessen L."/>
            <person name="Balint B."/>
            <person name="Merenyi Z."/>
            <person name="de Eugenio L."/>
            <person name="Morin E."/>
            <person name="Martinez A.T."/>
            <person name="Baldrian P."/>
            <person name="Stursova M."/>
            <person name="Martinez M.J."/>
            <person name="Novotny C."/>
            <person name="Magnuson J.K."/>
            <person name="Spatafora J.W."/>
            <person name="Maurice S."/>
            <person name="Pangilinan J."/>
            <person name="Andreopoulos W."/>
            <person name="LaButti K."/>
            <person name="Hundley H."/>
            <person name="Na H."/>
            <person name="Kuo A."/>
            <person name="Barry K."/>
            <person name="Lipzen A."/>
            <person name="Henrissat B."/>
            <person name="Riley R."/>
            <person name="Ahrendt S."/>
            <person name="Nagy L.G."/>
            <person name="Grigoriev I.V."/>
            <person name="Martin F."/>
            <person name="Rosso M.N."/>
        </authorList>
    </citation>
    <scope>NUCLEOTIDE SEQUENCE</scope>
    <source>
        <strain evidence="1">CBS 384.51</strain>
    </source>
</reference>
<evidence type="ECO:0000313" key="2">
    <source>
        <dbReference type="Proteomes" id="UP001055072"/>
    </source>
</evidence>
<protein>
    <submittedName>
        <fullName evidence="1">Uncharacterized protein</fullName>
    </submittedName>
</protein>
<keyword evidence="2" id="KW-1185">Reference proteome</keyword>